<keyword evidence="1" id="KW-0812">Transmembrane</keyword>
<dbReference type="Proteomes" id="UP000181661">
    <property type="component" value="Unassembled WGS sequence"/>
</dbReference>
<evidence type="ECO:0000313" key="3">
    <source>
        <dbReference type="Proteomes" id="UP000181661"/>
    </source>
</evidence>
<accession>A0A1S2V4E0</accession>
<reference evidence="2 3" key="1">
    <citation type="submission" date="2016-08" db="EMBL/GenBank/DDBJ databases">
        <title>Draft genome sequence of Pseudomonas costantinii LMG 22119, type strain isolated from cultivated mushroom (Agaricus bisporus) sporophores.</title>
        <authorList>
            <person name="Tambong J.T."/>
        </authorList>
    </citation>
    <scope>NUCLEOTIDE SEQUENCE [LARGE SCALE GENOMIC DNA]</scope>
    <source>
        <strain evidence="2 3">LMG 22119</strain>
    </source>
</reference>
<name>A0A1S2V4E0_9PSED</name>
<dbReference type="EMBL" id="MDDR01000022">
    <property type="protein sequence ID" value="OIN53046.1"/>
    <property type="molecule type" value="Genomic_DNA"/>
</dbReference>
<keyword evidence="1" id="KW-1133">Transmembrane helix</keyword>
<comment type="caution">
    <text evidence="2">The sequence shown here is derived from an EMBL/GenBank/DDBJ whole genome shotgun (WGS) entry which is preliminary data.</text>
</comment>
<gene>
    <name evidence="2" type="ORF">BFL40_11430</name>
</gene>
<keyword evidence="1" id="KW-0472">Membrane</keyword>
<evidence type="ECO:0000256" key="1">
    <source>
        <dbReference type="SAM" id="Phobius"/>
    </source>
</evidence>
<protein>
    <submittedName>
        <fullName evidence="2">Uncharacterized protein</fullName>
    </submittedName>
</protein>
<proteinExistence type="predicted"/>
<feature type="transmembrane region" description="Helical" evidence="1">
    <location>
        <begin position="44"/>
        <end position="66"/>
    </location>
</feature>
<evidence type="ECO:0000313" key="2">
    <source>
        <dbReference type="EMBL" id="OIN53046.1"/>
    </source>
</evidence>
<dbReference type="AlphaFoldDB" id="A0A1S2V4E0"/>
<organism evidence="2 3">
    <name type="scientific">Pseudomonas costantinii</name>
    <dbReference type="NCBI Taxonomy" id="168469"/>
    <lineage>
        <taxon>Bacteria</taxon>
        <taxon>Pseudomonadati</taxon>
        <taxon>Pseudomonadota</taxon>
        <taxon>Gammaproteobacteria</taxon>
        <taxon>Pseudomonadales</taxon>
        <taxon>Pseudomonadaceae</taxon>
        <taxon>Pseudomonas</taxon>
    </lineage>
</organism>
<sequence length="73" mass="8155">MSFVMAFVVLALGAAIYLGRDSPPSRRWWEGLVRPWVPQSWQKWFKGLLGLGFLAMGTLIIIVEVIRHLGGSA</sequence>